<dbReference type="FunFam" id="2.60.40.10:FF:000616">
    <property type="entry name" value="PKHD1 like 1"/>
    <property type="match status" value="1"/>
</dbReference>
<sequence length="823" mass="87149">MSAVPQVLTFDSWSSGVAAVREVQEVSVSSGCASHLCGSTFFSLRYGNAQTGDLRAPPPSRRPLCASETPDVLVFSPAGPVPVSASAEELQAALNNLWSIKPDSVTVTKQEDAQGSHYTVTFNSDRGLPVDVSAEDLKFALQGVPRVGQVKVEDLGTCRLPKWRVTWLTRPGAQPLMKVDDSAVIGNNVNFVVQEEVKGGLLTRGLTGDFFRVWEAEPQVEVYINGIPSNCSGRCSFRWSEEETPVVTGISPTQGSDGLRTLITITGTGFSSENASIMVGSSRCVVEEVTASSQVCRVGGASAGRYPVSVNFPSLGDARFAANRLLYFTQQLIVSSLSPTSGGVAGGTLLTVSGFGLGHIATVTVGGKDCEVVQAGDTELMCRTPAGAAGSHVVTVTVGNMSQTANATFTYDVDLTAQIWSLNPQTAFVTGDQLLIIQGSNLGGVSNDSTVFVGAKECVTAQWSKTRISCRLPVLPPGVYHVEVQVGNRGFPQARWFLLSSINTSIEYILEVYSISPLTGSLMGGTTLTVSGSGFSNDTANIQVSVGSRACEVASASENQLLCTVQSEEETHVVTNQGSHLSTFPRHPPGTKTFWTWSSAGPTYGSGYAWSPSSLRVFVGDTVRWRWEAPAFQSVGYRVFSVSSPSGSQYEGGALNSGEARTAEGFFSYRFTVPGTYYYSSGYVSASILMQGVVKVLSREDKNADVSVTVGGVVARYLPEEAPEEDEEADDEGVAAGSPRVSRSAADCVASTRCPPANQTSDSLSFSFSACSTPTVRSISPNQGSYHQLIHIQGQGFSDITCANEVSRVMGVYGRNLSSLDGV</sequence>
<dbReference type="Gene3D" id="2.60.40.10">
    <property type="entry name" value="Immunoglobulins"/>
    <property type="match status" value="5"/>
</dbReference>
<dbReference type="InterPro" id="IPR014756">
    <property type="entry name" value="Ig_E-set"/>
</dbReference>
<protein>
    <recommendedName>
        <fullName evidence="2">IPT/TIG domain-containing protein</fullName>
    </recommendedName>
</protein>
<evidence type="ECO:0000313" key="3">
    <source>
        <dbReference type="EMBL" id="PWA19459.1"/>
    </source>
</evidence>
<organism evidence="3 4">
    <name type="scientific">Gambusia affinis</name>
    <name type="common">Western mosquitofish</name>
    <name type="synonym">Heterandria affinis</name>
    <dbReference type="NCBI Taxonomy" id="33528"/>
    <lineage>
        <taxon>Eukaryota</taxon>
        <taxon>Metazoa</taxon>
        <taxon>Chordata</taxon>
        <taxon>Craniata</taxon>
        <taxon>Vertebrata</taxon>
        <taxon>Euteleostomi</taxon>
        <taxon>Actinopterygii</taxon>
        <taxon>Neopterygii</taxon>
        <taxon>Teleostei</taxon>
        <taxon>Neoteleostei</taxon>
        <taxon>Acanthomorphata</taxon>
        <taxon>Ovalentaria</taxon>
        <taxon>Atherinomorphae</taxon>
        <taxon>Cyprinodontiformes</taxon>
        <taxon>Poeciliidae</taxon>
        <taxon>Poeciliinae</taxon>
        <taxon>Gambusia</taxon>
    </lineage>
</organism>
<proteinExistence type="predicted"/>
<feature type="domain" description="IPT/TIG" evidence="2">
    <location>
        <begin position="509"/>
        <end position="597"/>
    </location>
</feature>
<dbReference type="AlphaFoldDB" id="A0A315V7W5"/>
<evidence type="ECO:0000313" key="4">
    <source>
        <dbReference type="Proteomes" id="UP000250572"/>
    </source>
</evidence>
<dbReference type="Pfam" id="PF01833">
    <property type="entry name" value="TIG"/>
    <property type="match status" value="4"/>
</dbReference>
<dbReference type="EMBL" id="NHOQ01002108">
    <property type="protein sequence ID" value="PWA19459.1"/>
    <property type="molecule type" value="Genomic_DNA"/>
</dbReference>
<evidence type="ECO:0000256" key="1">
    <source>
        <dbReference type="ARBA" id="ARBA00022729"/>
    </source>
</evidence>
<dbReference type="CDD" id="cd00603">
    <property type="entry name" value="IPT_PCSR"/>
    <property type="match status" value="4"/>
</dbReference>
<dbReference type="PANTHER" id="PTHR46769:SF2">
    <property type="entry name" value="FIBROCYSTIN-L ISOFORM 2 PRECURSOR-RELATED"/>
    <property type="match status" value="1"/>
</dbReference>
<dbReference type="InterPro" id="IPR052387">
    <property type="entry name" value="Fibrocystin"/>
</dbReference>
<keyword evidence="4" id="KW-1185">Reference proteome</keyword>
<keyword evidence="1" id="KW-0732">Signal</keyword>
<feature type="domain" description="IPT/TIG" evidence="2">
    <location>
        <begin position="244"/>
        <end position="328"/>
    </location>
</feature>
<dbReference type="SMART" id="SM00429">
    <property type="entry name" value="IPT"/>
    <property type="match status" value="4"/>
</dbReference>
<gene>
    <name evidence="3" type="ORF">CCH79_00020610</name>
</gene>
<feature type="domain" description="IPT/TIG" evidence="2">
    <location>
        <begin position="416"/>
        <end position="499"/>
    </location>
</feature>
<dbReference type="InterPro" id="IPR002909">
    <property type="entry name" value="IPT_dom"/>
</dbReference>
<accession>A0A315V7W5</accession>
<dbReference type="InterPro" id="IPR008972">
    <property type="entry name" value="Cupredoxin"/>
</dbReference>
<feature type="domain" description="IPT/TIG" evidence="2">
    <location>
        <begin position="331"/>
        <end position="412"/>
    </location>
</feature>
<reference evidence="3 4" key="1">
    <citation type="journal article" date="2018" name="G3 (Bethesda)">
        <title>A High-Quality Reference Genome for the Invasive Mosquitofish Gambusia affinis Using a Chicago Library.</title>
        <authorList>
            <person name="Hoffberg S.L."/>
            <person name="Troendle N.J."/>
            <person name="Glenn T.C."/>
            <person name="Mahmud O."/>
            <person name="Louha S."/>
            <person name="Chalopin D."/>
            <person name="Bennetzen J.L."/>
            <person name="Mauricio R."/>
        </authorList>
    </citation>
    <scope>NUCLEOTIDE SEQUENCE [LARGE SCALE GENOMIC DNA]</scope>
    <source>
        <strain evidence="3">NE01/NJP1002.9</strain>
        <tissue evidence="3">Muscle</tissue>
    </source>
</reference>
<comment type="caution">
    <text evidence="3">The sequence shown here is derived from an EMBL/GenBank/DDBJ whole genome shotgun (WGS) entry which is preliminary data.</text>
</comment>
<dbReference type="Proteomes" id="UP000250572">
    <property type="component" value="Unassembled WGS sequence"/>
</dbReference>
<dbReference type="Gene3D" id="2.60.40.420">
    <property type="entry name" value="Cupredoxins - blue copper proteins"/>
    <property type="match status" value="1"/>
</dbReference>
<evidence type="ECO:0000259" key="2">
    <source>
        <dbReference type="SMART" id="SM00429"/>
    </source>
</evidence>
<dbReference type="SUPFAM" id="SSF81296">
    <property type="entry name" value="E set domains"/>
    <property type="match status" value="4"/>
</dbReference>
<dbReference type="PANTHER" id="PTHR46769">
    <property type="entry name" value="POLYCYSTIC KIDNEY AND HEPATIC DISEASE 1 (AUTOSOMAL RECESSIVE)-LIKE 1"/>
    <property type="match status" value="1"/>
</dbReference>
<dbReference type="GO" id="GO:0007399">
    <property type="term" value="P:nervous system development"/>
    <property type="evidence" value="ECO:0007669"/>
    <property type="project" value="UniProtKB-ARBA"/>
</dbReference>
<dbReference type="SUPFAM" id="SSF49503">
    <property type="entry name" value="Cupredoxins"/>
    <property type="match status" value="1"/>
</dbReference>
<name>A0A315V7W5_GAMAF</name>
<dbReference type="InterPro" id="IPR013783">
    <property type="entry name" value="Ig-like_fold"/>
</dbReference>